<gene>
    <name evidence="2" type="ORF">EVAR_39874_1</name>
</gene>
<comment type="caution">
    <text evidence="2">The sequence shown here is derived from an EMBL/GenBank/DDBJ whole genome shotgun (WGS) entry which is preliminary data.</text>
</comment>
<dbReference type="Proteomes" id="UP000299102">
    <property type="component" value="Unassembled WGS sequence"/>
</dbReference>
<dbReference type="AlphaFoldDB" id="A0A4C1WSA4"/>
<dbReference type="EMBL" id="BGZK01000632">
    <property type="protein sequence ID" value="GBP53720.1"/>
    <property type="molecule type" value="Genomic_DNA"/>
</dbReference>
<protein>
    <submittedName>
        <fullName evidence="2">Uncharacterized protein</fullName>
    </submittedName>
</protein>
<reference evidence="2 3" key="1">
    <citation type="journal article" date="2019" name="Commun. Biol.">
        <title>The bagworm genome reveals a unique fibroin gene that provides high tensile strength.</title>
        <authorList>
            <person name="Kono N."/>
            <person name="Nakamura H."/>
            <person name="Ohtoshi R."/>
            <person name="Tomita M."/>
            <person name="Numata K."/>
            <person name="Arakawa K."/>
        </authorList>
    </citation>
    <scope>NUCLEOTIDE SEQUENCE [LARGE SCALE GENOMIC DNA]</scope>
</reference>
<proteinExistence type="predicted"/>
<sequence>MSKLSTAAKRMKKHAPVMEAQEKLSRSCTTPRSRSTTRAAVQSKYFQNSNRDVAGVRGQSDPEVPFHFSNLYSRRGRTGRAAFATL</sequence>
<evidence type="ECO:0000313" key="3">
    <source>
        <dbReference type="Proteomes" id="UP000299102"/>
    </source>
</evidence>
<name>A0A4C1WSA4_EUMVA</name>
<accession>A0A4C1WSA4</accession>
<keyword evidence="3" id="KW-1185">Reference proteome</keyword>
<organism evidence="2 3">
    <name type="scientific">Eumeta variegata</name>
    <name type="common">Bagworm moth</name>
    <name type="synonym">Eumeta japonica</name>
    <dbReference type="NCBI Taxonomy" id="151549"/>
    <lineage>
        <taxon>Eukaryota</taxon>
        <taxon>Metazoa</taxon>
        <taxon>Ecdysozoa</taxon>
        <taxon>Arthropoda</taxon>
        <taxon>Hexapoda</taxon>
        <taxon>Insecta</taxon>
        <taxon>Pterygota</taxon>
        <taxon>Neoptera</taxon>
        <taxon>Endopterygota</taxon>
        <taxon>Lepidoptera</taxon>
        <taxon>Glossata</taxon>
        <taxon>Ditrysia</taxon>
        <taxon>Tineoidea</taxon>
        <taxon>Psychidae</taxon>
        <taxon>Oiketicinae</taxon>
        <taxon>Eumeta</taxon>
    </lineage>
</organism>
<feature type="compositionally biased region" description="Low complexity" evidence="1">
    <location>
        <begin position="26"/>
        <end position="38"/>
    </location>
</feature>
<evidence type="ECO:0000256" key="1">
    <source>
        <dbReference type="SAM" id="MobiDB-lite"/>
    </source>
</evidence>
<evidence type="ECO:0000313" key="2">
    <source>
        <dbReference type="EMBL" id="GBP53720.1"/>
    </source>
</evidence>
<feature type="region of interest" description="Disordered" evidence="1">
    <location>
        <begin position="1"/>
        <end position="40"/>
    </location>
</feature>